<keyword evidence="4" id="KW-0285">Flavoprotein</keyword>
<dbReference type="GO" id="GO:0016705">
    <property type="term" value="F:oxidoreductase activity, acting on paired donors, with incorporation or reduction of molecular oxygen"/>
    <property type="evidence" value="ECO:0007669"/>
    <property type="project" value="InterPro"/>
</dbReference>
<reference evidence="9" key="1">
    <citation type="journal article" date="2020" name="mSystems">
        <title>Genome- and Community-Level Interaction Insights into Carbon Utilization and Element Cycling Functions of Hydrothermarchaeota in Hydrothermal Sediment.</title>
        <authorList>
            <person name="Zhou Z."/>
            <person name="Liu Y."/>
            <person name="Xu W."/>
            <person name="Pan J."/>
            <person name="Luo Z.H."/>
            <person name="Li M."/>
        </authorList>
    </citation>
    <scope>NUCLEOTIDE SEQUENCE [LARGE SCALE GENOMIC DNA]</scope>
    <source>
        <strain evidence="9">HyVt-485</strain>
    </source>
</reference>
<evidence type="ECO:0000256" key="6">
    <source>
        <dbReference type="ARBA" id="ARBA00023002"/>
    </source>
</evidence>
<comment type="pathway">
    <text evidence="2">Cofactor biosynthesis; ubiquinone biosynthesis.</text>
</comment>
<dbReference type="NCBIfam" id="NF006593">
    <property type="entry name" value="PRK09126.1"/>
    <property type="match status" value="1"/>
</dbReference>
<dbReference type="InterPro" id="IPR002938">
    <property type="entry name" value="FAD-bd"/>
</dbReference>
<dbReference type="InterPro" id="IPR036188">
    <property type="entry name" value="FAD/NAD-bd_sf"/>
</dbReference>
<evidence type="ECO:0000313" key="9">
    <source>
        <dbReference type="EMBL" id="HHL42511.1"/>
    </source>
</evidence>
<keyword evidence="5" id="KW-0274">FAD</keyword>
<dbReference type="InterPro" id="IPR051205">
    <property type="entry name" value="UbiH/COQ6_monooxygenase"/>
</dbReference>
<dbReference type="SUPFAM" id="SSF51905">
    <property type="entry name" value="FAD/NAD(P)-binding domain"/>
    <property type="match status" value="1"/>
</dbReference>
<name>A0A7C5M0D6_9PROT</name>
<dbReference type="PRINTS" id="PR00420">
    <property type="entry name" value="RNGMNOXGNASE"/>
</dbReference>
<dbReference type="GO" id="GO:0004497">
    <property type="term" value="F:monooxygenase activity"/>
    <property type="evidence" value="ECO:0007669"/>
    <property type="project" value="UniProtKB-KW"/>
</dbReference>
<dbReference type="PANTHER" id="PTHR43876">
    <property type="entry name" value="UBIQUINONE BIOSYNTHESIS MONOOXYGENASE COQ6, MITOCHONDRIAL"/>
    <property type="match status" value="1"/>
</dbReference>
<organism evidence="9">
    <name type="scientific">Hellea balneolensis</name>
    <dbReference type="NCBI Taxonomy" id="287478"/>
    <lineage>
        <taxon>Bacteria</taxon>
        <taxon>Pseudomonadati</taxon>
        <taxon>Pseudomonadota</taxon>
        <taxon>Alphaproteobacteria</taxon>
        <taxon>Maricaulales</taxon>
        <taxon>Robiginitomaculaceae</taxon>
        <taxon>Hellea</taxon>
    </lineage>
</organism>
<keyword evidence="7" id="KW-0503">Monooxygenase</keyword>
<accession>A0A7C5M0D6</accession>
<dbReference type="InterPro" id="IPR010971">
    <property type="entry name" value="UbiH/COQ6"/>
</dbReference>
<evidence type="ECO:0000256" key="2">
    <source>
        <dbReference type="ARBA" id="ARBA00004749"/>
    </source>
</evidence>
<dbReference type="EMBL" id="DRMJ01000132">
    <property type="protein sequence ID" value="HHL42511.1"/>
    <property type="molecule type" value="Genomic_DNA"/>
</dbReference>
<feature type="domain" description="FAD-binding" evidence="8">
    <location>
        <begin position="3"/>
        <end position="343"/>
    </location>
</feature>
<dbReference type="GO" id="GO:0006744">
    <property type="term" value="P:ubiquinone biosynthetic process"/>
    <property type="evidence" value="ECO:0007669"/>
    <property type="project" value="UniProtKB-UniPathway"/>
</dbReference>
<evidence type="ECO:0000256" key="7">
    <source>
        <dbReference type="ARBA" id="ARBA00023033"/>
    </source>
</evidence>
<evidence type="ECO:0000259" key="8">
    <source>
        <dbReference type="Pfam" id="PF01494"/>
    </source>
</evidence>
<sequence>MYFDVLVIGAGPAGLAFSALAADIGLSVAVFDRQSKKNLADPQNDGRDIAIAVKSQTILQDMGAWDFIPDDEISPIRKATVIDGDSPFTLNFDPENTGATQLGNIVSNHLIKQALHKVAAKKTGVTIFSNADVVSLERDLQSTTLVLKDGSAFTAPLAIAADTRFSKTRRDAGIKANMHDFGHTMIVGRMRHTKPHNHIARECFRYDGGLAVLPLNNNRASVVQTFPADRASQLLSMDDQDYVRITEHRLGGLLGELECEGERIAYPLVGVYARRFYAKRFALIGDAAVGMHPVTAHGFNFGIQGIANLVHHLSNAKSRNLDIGNDAALKAYDRDHRRLTWPLYQMTEKMIGLYTTNTVPARIARKAALHAVEVLQPAKDIVMAQLTNTQLRSVLKRKFPVLPRLPRL</sequence>
<comment type="cofactor">
    <cofactor evidence="1">
        <name>FAD</name>
        <dbReference type="ChEBI" id="CHEBI:57692"/>
    </cofactor>
</comment>
<evidence type="ECO:0000256" key="3">
    <source>
        <dbReference type="ARBA" id="ARBA00005349"/>
    </source>
</evidence>
<evidence type="ECO:0000256" key="4">
    <source>
        <dbReference type="ARBA" id="ARBA00022630"/>
    </source>
</evidence>
<dbReference type="PANTHER" id="PTHR43876:SF25">
    <property type="entry name" value="MONOOXYGENASE NMA2164"/>
    <property type="match status" value="1"/>
</dbReference>
<gene>
    <name evidence="9" type="ORF">ENJ42_02740</name>
</gene>
<comment type="caution">
    <text evidence="9">The sequence shown here is derived from an EMBL/GenBank/DDBJ whole genome shotgun (WGS) entry which is preliminary data.</text>
</comment>
<proteinExistence type="inferred from homology"/>
<comment type="similarity">
    <text evidence="3">Belongs to the UbiH/COQ6 family.</text>
</comment>
<evidence type="ECO:0000256" key="5">
    <source>
        <dbReference type="ARBA" id="ARBA00022827"/>
    </source>
</evidence>
<dbReference type="Proteomes" id="UP000885830">
    <property type="component" value="Unassembled WGS sequence"/>
</dbReference>
<dbReference type="GO" id="GO:0071949">
    <property type="term" value="F:FAD binding"/>
    <property type="evidence" value="ECO:0007669"/>
    <property type="project" value="InterPro"/>
</dbReference>
<keyword evidence="6" id="KW-0560">Oxidoreductase</keyword>
<evidence type="ECO:0000256" key="1">
    <source>
        <dbReference type="ARBA" id="ARBA00001974"/>
    </source>
</evidence>
<dbReference type="Pfam" id="PF01494">
    <property type="entry name" value="FAD_binding_3"/>
    <property type="match status" value="1"/>
</dbReference>
<protein>
    <submittedName>
        <fullName evidence="9">FAD-dependent hydroxylase</fullName>
    </submittedName>
</protein>
<dbReference type="Gene3D" id="3.50.50.60">
    <property type="entry name" value="FAD/NAD(P)-binding domain"/>
    <property type="match status" value="2"/>
</dbReference>
<dbReference type="UniPathway" id="UPA00232"/>
<dbReference type="AlphaFoldDB" id="A0A7C5M0D6"/>
<dbReference type="NCBIfam" id="TIGR01988">
    <property type="entry name" value="Ubi-OHases"/>
    <property type="match status" value="1"/>
</dbReference>